<dbReference type="PANTHER" id="PTHR46211:SF14">
    <property type="entry name" value="GLYCEROPHOSPHODIESTER PHOSPHODIESTERASE"/>
    <property type="match status" value="1"/>
</dbReference>
<evidence type="ECO:0000259" key="2">
    <source>
        <dbReference type="PROSITE" id="PS51704"/>
    </source>
</evidence>
<feature type="compositionally biased region" description="Polar residues" evidence="1">
    <location>
        <begin position="326"/>
        <end position="341"/>
    </location>
</feature>
<accession>A0ABT9VDD6</accession>
<dbReference type="Gene3D" id="3.20.20.190">
    <property type="entry name" value="Phosphatidylinositol (PI) phosphodiesterase"/>
    <property type="match status" value="1"/>
</dbReference>
<name>A0ABT9VDD6_9BACI</name>
<evidence type="ECO:0000256" key="1">
    <source>
        <dbReference type="SAM" id="MobiDB-lite"/>
    </source>
</evidence>
<gene>
    <name evidence="3" type="ORF">J2S77_000918</name>
</gene>
<feature type="domain" description="GP-PDE" evidence="2">
    <location>
        <begin position="375"/>
        <end position="600"/>
    </location>
</feature>
<dbReference type="SUPFAM" id="SSF51695">
    <property type="entry name" value="PLC-like phosphodiesterases"/>
    <property type="match status" value="1"/>
</dbReference>
<reference evidence="3 4" key="1">
    <citation type="submission" date="2023-07" db="EMBL/GenBank/DDBJ databases">
        <title>Genomic Encyclopedia of Type Strains, Phase IV (KMG-IV): sequencing the most valuable type-strain genomes for metagenomic binning, comparative biology and taxonomic classification.</title>
        <authorList>
            <person name="Goeker M."/>
        </authorList>
    </citation>
    <scope>NUCLEOTIDE SEQUENCE [LARGE SCALE GENOMIC DNA]</scope>
    <source>
        <strain evidence="3 4">DSM 16460</strain>
    </source>
</reference>
<protein>
    <submittedName>
        <fullName evidence="3">Glycerophosphoryl diester phosphodiesterase</fullName>
    </submittedName>
</protein>
<feature type="region of interest" description="Disordered" evidence="1">
    <location>
        <begin position="320"/>
        <end position="341"/>
    </location>
</feature>
<proteinExistence type="predicted"/>
<dbReference type="Pfam" id="PF03009">
    <property type="entry name" value="GDPD"/>
    <property type="match status" value="1"/>
</dbReference>
<organism evidence="3 4">
    <name type="scientific">Alkalibacillus salilacus</name>
    <dbReference type="NCBI Taxonomy" id="284582"/>
    <lineage>
        <taxon>Bacteria</taxon>
        <taxon>Bacillati</taxon>
        <taxon>Bacillota</taxon>
        <taxon>Bacilli</taxon>
        <taxon>Bacillales</taxon>
        <taxon>Bacillaceae</taxon>
        <taxon>Alkalibacillus</taxon>
    </lineage>
</organism>
<evidence type="ECO:0000313" key="4">
    <source>
        <dbReference type="Proteomes" id="UP001224359"/>
    </source>
</evidence>
<dbReference type="Proteomes" id="UP001224359">
    <property type="component" value="Unassembled WGS sequence"/>
</dbReference>
<dbReference type="InterPro" id="IPR017946">
    <property type="entry name" value="PLC-like_Pdiesterase_TIM-brl"/>
</dbReference>
<evidence type="ECO:0000313" key="3">
    <source>
        <dbReference type="EMBL" id="MDQ0158954.1"/>
    </source>
</evidence>
<sequence>MRAKNNTHYIKSIDTGSTITLNVFNHDGTLVNFDQYDSVEVVIGNKTGRLLSLPATLENNQGELSFDFDDNNLLPAGDYLLEIHLNESNGDVIVAPSQGHFQLKVSKSLDQVGTVVNTIVLSEFEQKVDDAVTNANDAATYANNQGDYAKSEADRLESTDVSTLDQKVDNLVESKNLIPLFDNEAWDLHENVTVNSPSKITHTSEGTTYESSRITLSSVKPSQTYTLGIKMSNPRDDSSDLTGGYIRLQEFDGSDNEVNDVQYYNNTQTFTTNSETSYCILGLYIRSEDSSVSSSFENLTITEGSTAPDVYLPRVREEFTNHKDNTSNPHSVTKSQVGLGNVTNNEQATKSEFDEHRAKTTNTYQSKKLSEIQQPMYIGHRGAANIFPENTLEAFRGCQSLGIELIELDVRLTADGGLAVIHDDTVDRTTKNIGSVTEYTTQAFKNAEVDCLDGFKSTYHPTLDDVFKEFGKSLIYVIESKTRDSAAKIVELVHQYGLEEYCLLQSYNLTDIQQFLDNNITACVLTDDDTTHTSNELVDMGVDYVGIQRDVSNAYITDCINADLNVLIFTVNRRYEHDNLLGLGVQGFITDDPLWINGSAPILQNAPFNQKMYFHGMLKALTSRGSFIDGNKFGFTETLDDTYPNDGRDFVLQGWVGELNDTVTINLDFEYTNHKTEGWLSLVFCSENDEFDDSGSFSSGYNLILGQNGDFDLYRADQGTATKIEEMSTTSIGENNKISIQIDITSTDITVKRLDTSDTFTASDVNYRNGYLHLGRKWSAGTFENIVIS</sequence>
<dbReference type="RefSeq" id="WP_306975070.1">
    <property type="nucleotide sequence ID" value="NZ_JAUSTQ010000003.1"/>
</dbReference>
<keyword evidence="4" id="KW-1185">Reference proteome</keyword>
<dbReference type="EMBL" id="JAUSTQ010000003">
    <property type="protein sequence ID" value="MDQ0158954.1"/>
    <property type="molecule type" value="Genomic_DNA"/>
</dbReference>
<dbReference type="InterPro" id="IPR030395">
    <property type="entry name" value="GP_PDE_dom"/>
</dbReference>
<dbReference type="PROSITE" id="PS51704">
    <property type="entry name" value="GP_PDE"/>
    <property type="match status" value="1"/>
</dbReference>
<dbReference type="PANTHER" id="PTHR46211">
    <property type="entry name" value="GLYCEROPHOSPHORYL DIESTER PHOSPHODIESTERASE"/>
    <property type="match status" value="1"/>
</dbReference>
<comment type="caution">
    <text evidence="3">The sequence shown here is derived from an EMBL/GenBank/DDBJ whole genome shotgun (WGS) entry which is preliminary data.</text>
</comment>